<reference evidence="2 4" key="1">
    <citation type="submission" date="2018-05" db="EMBL/GenBank/DDBJ databases">
        <title>Compelete Genome Sequence of Spiroplasma melliferum.</title>
        <authorList>
            <person name="Davis R.E."/>
            <person name="Shao J.Y."/>
            <person name="Zhao Y."/>
            <person name="Gasparich G.E."/>
        </authorList>
    </citation>
    <scope>NUCLEOTIDE SEQUENCE [LARGE SCALE GENOMIC DNA]</scope>
    <source>
        <strain evidence="2 4">AS576</strain>
    </source>
</reference>
<organism evidence="2 4">
    <name type="scientific">Spiroplasma melliferum</name>
    <dbReference type="NCBI Taxonomy" id="2134"/>
    <lineage>
        <taxon>Bacteria</taxon>
        <taxon>Bacillati</taxon>
        <taxon>Mycoplasmatota</taxon>
        <taxon>Mollicutes</taxon>
        <taxon>Entomoplasmatales</taxon>
        <taxon>Spiroplasmataceae</taxon>
        <taxon>Spiroplasma</taxon>
    </lineage>
</organism>
<evidence type="ECO:0000313" key="4">
    <source>
        <dbReference type="Proteomes" id="UP000298715"/>
    </source>
</evidence>
<feature type="transmembrane region" description="Helical" evidence="1">
    <location>
        <begin position="7"/>
        <end position="29"/>
    </location>
</feature>
<keyword evidence="1" id="KW-0472">Membrane</keyword>
<evidence type="ECO:0008006" key="5">
    <source>
        <dbReference type="Google" id="ProtNLM"/>
    </source>
</evidence>
<sequence length="89" mass="10680">MEKLTHIFDIIWIEIIVAWIINAIVINWIPNENNKIETLIHFILQILNWGIQFQDLKAAIIIKHQIILLIIQILYVIIWALIRICDWNK</sequence>
<evidence type="ECO:0000313" key="2">
    <source>
        <dbReference type="EMBL" id="QCO23433.1"/>
    </source>
</evidence>
<gene>
    <name evidence="2" type="ORF">SRED_001902</name>
    <name evidence="3" type="ORF">SRED_002287</name>
</gene>
<evidence type="ECO:0000313" key="3">
    <source>
        <dbReference type="EMBL" id="QCO23813.1"/>
    </source>
</evidence>
<evidence type="ECO:0000256" key="1">
    <source>
        <dbReference type="SAM" id="Phobius"/>
    </source>
</evidence>
<keyword evidence="1" id="KW-1133">Transmembrane helix</keyword>
<keyword evidence="4" id="KW-1185">Reference proteome</keyword>
<dbReference type="Proteomes" id="UP000298715">
    <property type="component" value="Chromosome"/>
</dbReference>
<accession>A0ABX5UC04</accession>
<dbReference type="EMBL" id="CP029202">
    <property type="protein sequence ID" value="QCO23813.1"/>
    <property type="molecule type" value="Genomic_DNA"/>
</dbReference>
<name>A0ABX5UC04_SPIME</name>
<protein>
    <recommendedName>
        <fullName evidence="5">Spiroplasmavirus-related protein</fullName>
    </recommendedName>
</protein>
<proteinExistence type="predicted"/>
<keyword evidence="1" id="KW-0812">Transmembrane</keyword>
<feature type="transmembrane region" description="Helical" evidence="1">
    <location>
        <begin position="66"/>
        <end position="85"/>
    </location>
</feature>
<dbReference type="EMBL" id="CP029202">
    <property type="protein sequence ID" value="QCO23433.1"/>
    <property type="molecule type" value="Genomic_DNA"/>
</dbReference>